<dbReference type="EMBL" id="FLQY01000005">
    <property type="protein sequence ID" value="SBT03274.1"/>
    <property type="molecule type" value="Genomic_DNA"/>
</dbReference>
<accession>A0A1A8XDJ0</accession>
<gene>
    <name evidence="1" type="ORF">PROAA_1020008</name>
</gene>
<dbReference type="Proteomes" id="UP000199600">
    <property type="component" value="Unassembled WGS sequence"/>
</dbReference>
<name>A0A1A8XDJ0_9RHOO</name>
<sequence length="78" mass="9057">MKHYPARQSVTRLQRMPVMLTGRVLFGYCQEDARRAAGSSIQACLEQRLHGVRQEWFTPHRPAWKPASGIVHRLCRRA</sequence>
<evidence type="ECO:0000313" key="2">
    <source>
        <dbReference type="Proteomes" id="UP000199600"/>
    </source>
</evidence>
<organism evidence="1 2">
    <name type="scientific">Candidatus Propionivibrio aalborgensis</name>
    <dbReference type="NCBI Taxonomy" id="1860101"/>
    <lineage>
        <taxon>Bacteria</taxon>
        <taxon>Pseudomonadati</taxon>
        <taxon>Pseudomonadota</taxon>
        <taxon>Betaproteobacteria</taxon>
        <taxon>Rhodocyclales</taxon>
        <taxon>Rhodocyclaceae</taxon>
        <taxon>Propionivibrio</taxon>
    </lineage>
</organism>
<evidence type="ECO:0000313" key="1">
    <source>
        <dbReference type="EMBL" id="SBT03274.1"/>
    </source>
</evidence>
<keyword evidence="2" id="KW-1185">Reference proteome</keyword>
<protein>
    <submittedName>
        <fullName evidence="1">Uncharacterized protein</fullName>
    </submittedName>
</protein>
<proteinExistence type="predicted"/>
<dbReference type="AlphaFoldDB" id="A0A1A8XDJ0"/>
<reference evidence="1 2" key="1">
    <citation type="submission" date="2016-06" db="EMBL/GenBank/DDBJ databases">
        <authorList>
            <person name="Kjaerup R.B."/>
            <person name="Dalgaard T.S."/>
            <person name="Juul-Madsen H.R."/>
        </authorList>
    </citation>
    <scope>NUCLEOTIDE SEQUENCE [LARGE SCALE GENOMIC DNA]</scope>
    <source>
        <strain evidence="1">2</strain>
    </source>
</reference>